<feature type="transmembrane region" description="Helical" evidence="1">
    <location>
        <begin position="141"/>
        <end position="167"/>
    </location>
</feature>
<sequence length="293" mass="31337">MVQTIGNPVSWAGGALFGASKRVGEATRYLAVQDAAKPRIQKLQTEDLLMALVMGFRDFTAMRTDVLFLVVLYPFMGVALSLMAFNEGLLPLIFPMASGFALLGPVAAIGLYEMSRQREAGHDIGWFSALGVLRSKILGPVLVLGLYLFAIFGLWMFVAWAIYATTLGPLPPTSLSGFVTDILTTQAGWAMTIIGVAVGGLFAAVVLMISLTAFPMLIDRRVGLPVAVSISIKVAKLNPVPVATWGLIVAISMALGSIPVFLGLVVVMPVLGHATWHLYRSAIRFDEAPAEDV</sequence>
<keyword evidence="1" id="KW-0472">Membrane</keyword>
<comment type="caution">
    <text evidence="2">The sequence shown here is derived from an EMBL/GenBank/DDBJ whole genome shotgun (WGS) entry which is preliminary data.</text>
</comment>
<keyword evidence="1" id="KW-0812">Transmembrane</keyword>
<dbReference type="Proteomes" id="UP000606730">
    <property type="component" value="Unassembled WGS sequence"/>
</dbReference>
<feature type="transmembrane region" description="Helical" evidence="1">
    <location>
        <begin position="66"/>
        <end position="86"/>
    </location>
</feature>
<evidence type="ECO:0008006" key="4">
    <source>
        <dbReference type="Google" id="ProtNLM"/>
    </source>
</evidence>
<dbReference type="Pfam" id="PF09955">
    <property type="entry name" value="DUF2189"/>
    <property type="match status" value="1"/>
</dbReference>
<proteinExistence type="predicted"/>
<dbReference type="InterPro" id="IPR018692">
    <property type="entry name" value="DUF2189"/>
</dbReference>
<dbReference type="RefSeq" id="WP_095595226.1">
    <property type="nucleotide sequence ID" value="NZ_BMKN01000002.1"/>
</dbReference>
<feature type="transmembrane region" description="Helical" evidence="1">
    <location>
        <begin position="92"/>
        <end position="112"/>
    </location>
</feature>
<protein>
    <recommendedName>
        <fullName evidence="4">DUF2189 domain-containing protein</fullName>
    </recommendedName>
</protein>
<gene>
    <name evidence="2" type="ORF">GCM10011517_16850</name>
</gene>
<dbReference type="AlphaFoldDB" id="A0A917AGX1"/>
<dbReference type="OrthoDB" id="9809543at2"/>
<name>A0A917AGX1_9RHOB</name>
<keyword evidence="3" id="KW-1185">Reference proteome</keyword>
<feature type="transmembrane region" description="Helical" evidence="1">
    <location>
        <begin position="187"/>
        <end position="210"/>
    </location>
</feature>
<evidence type="ECO:0000313" key="3">
    <source>
        <dbReference type="Proteomes" id="UP000606730"/>
    </source>
</evidence>
<reference evidence="2" key="1">
    <citation type="journal article" date="2014" name="Int. J. Syst. Evol. Microbiol.">
        <title>Complete genome sequence of Corynebacterium casei LMG S-19264T (=DSM 44701T), isolated from a smear-ripened cheese.</title>
        <authorList>
            <consortium name="US DOE Joint Genome Institute (JGI-PGF)"/>
            <person name="Walter F."/>
            <person name="Albersmeier A."/>
            <person name="Kalinowski J."/>
            <person name="Ruckert C."/>
        </authorList>
    </citation>
    <scope>NUCLEOTIDE SEQUENCE</scope>
    <source>
        <strain evidence="2">CGMCC 1.16012</strain>
    </source>
</reference>
<feature type="transmembrane region" description="Helical" evidence="1">
    <location>
        <begin position="245"/>
        <end position="271"/>
    </location>
</feature>
<keyword evidence="1" id="KW-1133">Transmembrane helix</keyword>
<reference evidence="2" key="2">
    <citation type="submission" date="2020-09" db="EMBL/GenBank/DDBJ databases">
        <authorList>
            <person name="Sun Q."/>
            <person name="Zhou Y."/>
        </authorList>
    </citation>
    <scope>NUCLEOTIDE SEQUENCE</scope>
    <source>
        <strain evidence="2">CGMCC 1.16012</strain>
    </source>
</reference>
<evidence type="ECO:0000256" key="1">
    <source>
        <dbReference type="SAM" id="Phobius"/>
    </source>
</evidence>
<organism evidence="2 3">
    <name type="scientific">Actibacterium pelagium</name>
    <dbReference type="NCBI Taxonomy" id="2029103"/>
    <lineage>
        <taxon>Bacteria</taxon>
        <taxon>Pseudomonadati</taxon>
        <taxon>Pseudomonadota</taxon>
        <taxon>Alphaproteobacteria</taxon>
        <taxon>Rhodobacterales</taxon>
        <taxon>Roseobacteraceae</taxon>
        <taxon>Actibacterium</taxon>
    </lineage>
</organism>
<accession>A0A917AGX1</accession>
<dbReference type="EMBL" id="BMKN01000002">
    <property type="protein sequence ID" value="GGE49691.1"/>
    <property type="molecule type" value="Genomic_DNA"/>
</dbReference>
<evidence type="ECO:0000313" key="2">
    <source>
        <dbReference type="EMBL" id="GGE49691.1"/>
    </source>
</evidence>